<feature type="domain" description="PNPLA" evidence="5">
    <location>
        <begin position="18"/>
        <end position="220"/>
    </location>
</feature>
<evidence type="ECO:0000256" key="2">
    <source>
        <dbReference type="ARBA" id="ARBA00022963"/>
    </source>
</evidence>
<feature type="short sequence motif" description="GXGXXG" evidence="4">
    <location>
        <begin position="22"/>
        <end position="27"/>
    </location>
</feature>
<proteinExistence type="predicted"/>
<dbReference type="GO" id="GO:0016042">
    <property type="term" value="P:lipid catabolic process"/>
    <property type="evidence" value="ECO:0007669"/>
    <property type="project" value="UniProtKB-UniRule"/>
</dbReference>
<evidence type="ECO:0000259" key="5">
    <source>
        <dbReference type="PROSITE" id="PS51635"/>
    </source>
</evidence>
<reference evidence="6 7" key="1">
    <citation type="submission" date="2017-08" db="EMBL/GenBank/DDBJ databases">
        <title>Infants hospitalized years apart are colonized by the same room-sourced microbial strains.</title>
        <authorList>
            <person name="Brooks B."/>
            <person name="Olm M.R."/>
            <person name="Firek B.A."/>
            <person name="Baker R."/>
            <person name="Thomas B.C."/>
            <person name="Morowitz M.J."/>
            <person name="Banfield J.F."/>
        </authorList>
    </citation>
    <scope>NUCLEOTIDE SEQUENCE [LARGE SCALE GENOMIC DNA]</scope>
    <source>
        <strain evidence="6">S2_003_000_R2_11</strain>
    </source>
</reference>
<dbReference type="Gene3D" id="3.40.1090.10">
    <property type="entry name" value="Cytosolic phospholipase A2 catalytic domain"/>
    <property type="match status" value="2"/>
</dbReference>
<comment type="caution">
    <text evidence="6">The sequence shown here is derived from an EMBL/GenBank/DDBJ whole genome shotgun (WGS) entry which is preliminary data.</text>
</comment>
<keyword evidence="1 4" id="KW-0378">Hydrolase</keyword>
<dbReference type="PANTHER" id="PTHR14226:SF57">
    <property type="entry name" value="BLR7027 PROTEIN"/>
    <property type="match status" value="1"/>
</dbReference>
<evidence type="ECO:0000256" key="4">
    <source>
        <dbReference type="PROSITE-ProRule" id="PRU01161"/>
    </source>
</evidence>
<accession>A0A2W5SA55</accession>
<keyword evidence="3 4" id="KW-0443">Lipid metabolism</keyword>
<gene>
    <name evidence="6" type="ORF">DI533_04435</name>
</gene>
<sequence>MSQTHPTRPGAYNRRVALVLQGGGALGSYQAGVYDALADSPYQPDWVAGISIGAINAAIIAGNDPKDRVDQLRRFWERITPWPFDWPAFNDRTGALRQQLSAQTTMMLGQPGFFAPRPLWSWFAATTPISYYDTAALKTTLEELVDFERINAPEGTRLSVGAVNVRTGRFAYFDSDNIKIRPEHIIASGALPPGFPAVEIDGEMYWDGGLVSNTPLAHVIDHFPRQSLLTFQVDLFQGYGRVPDTLDEVAEREKDIRYSSRTRIVTDYIAEKHEVRHAINDLLAKLPPEVACLPEAQKLDRLACVSEMDIVQLIYRPFGPQGSSKDYEFSRATMEARWKEGKSDAKATLKAAPWLEPKPKEIGVRMFDVMHEILTKRKNPLAAPLDEIIGDAVDEPADVAGGTVGEKPQRKRVVR</sequence>
<evidence type="ECO:0000313" key="6">
    <source>
        <dbReference type="EMBL" id="PZQ99888.1"/>
    </source>
</evidence>
<evidence type="ECO:0000313" key="7">
    <source>
        <dbReference type="Proteomes" id="UP000248975"/>
    </source>
</evidence>
<dbReference type="SUPFAM" id="SSF52151">
    <property type="entry name" value="FabD/lysophospholipase-like"/>
    <property type="match status" value="1"/>
</dbReference>
<dbReference type="Pfam" id="PF12536">
    <property type="entry name" value="DUF3734"/>
    <property type="match status" value="1"/>
</dbReference>
<dbReference type="AlphaFoldDB" id="A0A2W5SA55"/>
<name>A0A2W5SA55_CERSP</name>
<dbReference type="EMBL" id="QFQS01000001">
    <property type="protein sequence ID" value="PZQ99888.1"/>
    <property type="molecule type" value="Genomic_DNA"/>
</dbReference>
<dbReference type="PROSITE" id="PS51635">
    <property type="entry name" value="PNPLA"/>
    <property type="match status" value="1"/>
</dbReference>
<evidence type="ECO:0000256" key="1">
    <source>
        <dbReference type="ARBA" id="ARBA00022801"/>
    </source>
</evidence>
<dbReference type="InterPro" id="IPR016035">
    <property type="entry name" value="Acyl_Trfase/lysoPLipase"/>
</dbReference>
<feature type="active site" description="Proton acceptor" evidence="4">
    <location>
        <position position="207"/>
    </location>
</feature>
<dbReference type="Pfam" id="PF01734">
    <property type="entry name" value="Patatin"/>
    <property type="match status" value="1"/>
</dbReference>
<dbReference type="CDD" id="cd07209">
    <property type="entry name" value="Pat_hypo_Ecoli_Z1214_like"/>
    <property type="match status" value="1"/>
</dbReference>
<dbReference type="InterPro" id="IPR002641">
    <property type="entry name" value="PNPLA_dom"/>
</dbReference>
<organism evidence="6 7">
    <name type="scientific">Cereibacter sphaeroides</name>
    <name type="common">Rhodobacter sphaeroides</name>
    <dbReference type="NCBI Taxonomy" id="1063"/>
    <lineage>
        <taxon>Bacteria</taxon>
        <taxon>Pseudomonadati</taxon>
        <taxon>Pseudomonadota</taxon>
        <taxon>Alphaproteobacteria</taxon>
        <taxon>Rhodobacterales</taxon>
        <taxon>Paracoccaceae</taxon>
        <taxon>Cereibacter</taxon>
    </lineage>
</organism>
<dbReference type="InterPro" id="IPR021095">
    <property type="entry name" value="DUF3734"/>
</dbReference>
<dbReference type="GO" id="GO:0016787">
    <property type="term" value="F:hydrolase activity"/>
    <property type="evidence" value="ECO:0007669"/>
    <property type="project" value="UniProtKB-UniRule"/>
</dbReference>
<keyword evidence="2 4" id="KW-0442">Lipid degradation</keyword>
<dbReference type="InterPro" id="IPR050301">
    <property type="entry name" value="NTE"/>
</dbReference>
<protein>
    <submittedName>
        <fullName evidence="6">Patatin</fullName>
    </submittedName>
</protein>
<dbReference type="Proteomes" id="UP000248975">
    <property type="component" value="Unassembled WGS sequence"/>
</dbReference>
<dbReference type="PANTHER" id="PTHR14226">
    <property type="entry name" value="NEUROPATHY TARGET ESTERASE/SWISS CHEESE D.MELANOGASTER"/>
    <property type="match status" value="1"/>
</dbReference>
<evidence type="ECO:0000256" key="3">
    <source>
        <dbReference type="ARBA" id="ARBA00023098"/>
    </source>
</evidence>
<feature type="short sequence motif" description="DGA/G" evidence="4">
    <location>
        <begin position="207"/>
        <end position="209"/>
    </location>
</feature>
<feature type="active site" description="Nucleophile" evidence="4">
    <location>
        <position position="51"/>
    </location>
</feature>
<feature type="short sequence motif" description="GXSXG" evidence="4">
    <location>
        <begin position="49"/>
        <end position="53"/>
    </location>
</feature>